<evidence type="ECO:0000313" key="1">
    <source>
        <dbReference type="EMBL" id="DAF58768.1"/>
    </source>
</evidence>
<name>A0A8S5T6N5_9CAUD</name>
<reference evidence="1" key="1">
    <citation type="journal article" date="2021" name="Proc. Natl. Acad. Sci. U.S.A.">
        <title>A Catalog of Tens of Thousands of Viruses from Human Metagenomes Reveals Hidden Associations with Chronic Diseases.</title>
        <authorList>
            <person name="Tisza M.J."/>
            <person name="Buck C.B."/>
        </authorList>
    </citation>
    <scope>NUCLEOTIDE SEQUENCE</scope>
    <source>
        <strain evidence="1">CtxMM9</strain>
    </source>
</reference>
<protein>
    <submittedName>
        <fullName evidence="1">Uncharacterized protein</fullName>
    </submittedName>
</protein>
<organism evidence="1">
    <name type="scientific">Siphoviridae sp. ctxMM9</name>
    <dbReference type="NCBI Taxonomy" id="2827973"/>
    <lineage>
        <taxon>Viruses</taxon>
        <taxon>Duplodnaviria</taxon>
        <taxon>Heunggongvirae</taxon>
        <taxon>Uroviricota</taxon>
        <taxon>Caudoviricetes</taxon>
    </lineage>
</organism>
<proteinExistence type="predicted"/>
<sequence>MLTFWIDFLDIPDYKVSIIGRRPKAINDSDVKALFYKEVPLVAFTSNDDNNHYMTNELGYDEVHIPEIYKSYFSISS</sequence>
<dbReference type="EMBL" id="BK032759">
    <property type="protein sequence ID" value="DAF58768.1"/>
    <property type="molecule type" value="Genomic_DNA"/>
</dbReference>
<accession>A0A8S5T6N5</accession>